<reference evidence="1 3" key="1">
    <citation type="journal article" date="2008" name="Science">
        <title>The Physcomitrella genome reveals evolutionary insights into the conquest of land by plants.</title>
        <authorList>
            <person name="Rensing S."/>
            <person name="Lang D."/>
            <person name="Zimmer A."/>
            <person name="Terry A."/>
            <person name="Salamov A."/>
            <person name="Shapiro H."/>
            <person name="Nishiyama T."/>
            <person name="Perroud P.-F."/>
            <person name="Lindquist E."/>
            <person name="Kamisugi Y."/>
            <person name="Tanahashi T."/>
            <person name="Sakakibara K."/>
            <person name="Fujita T."/>
            <person name="Oishi K."/>
            <person name="Shin-I T."/>
            <person name="Kuroki Y."/>
            <person name="Toyoda A."/>
            <person name="Suzuki Y."/>
            <person name="Hashimoto A."/>
            <person name="Yamaguchi K."/>
            <person name="Sugano A."/>
            <person name="Kohara Y."/>
            <person name="Fujiyama A."/>
            <person name="Anterola A."/>
            <person name="Aoki S."/>
            <person name="Ashton N."/>
            <person name="Barbazuk W.B."/>
            <person name="Barker E."/>
            <person name="Bennetzen J."/>
            <person name="Bezanilla M."/>
            <person name="Blankenship R."/>
            <person name="Cho S.H."/>
            <person name="Dutcher S."/>
            <person name="Estelle M."/>
            <person name="Fawcett J.A."/>
            <person name="Gundlach H."/>
            <person name="Hanada K."/>
            <person name="Heyl A."/>
            <person name="Hicks K.A."/>
            <person name="Hugh J."/>
            <person name="Lohr M."/>
            <person name="Mayer K."/>
            <person name="Melkozernov A."/>
            <person name="Murata T."/>
            <person name="Nelson D."/>
            <person name="Pils B."/>
            <person name="Prigge M."/>
            <person name="Reiss B."/>
            <person name="Renner T."/>
            <person name="Rombauts S."/>
            <person name="Rushton P."/>
            <person name="Sanderfoot A."/>
            <person name="Schween G."/>
            <person name="Shiu S.-H."/>
            <person name="Stueber K."/>
            <person name="Theodoulou F.L."/>
            <person name="Tu H."/>
            <person name="Van de Peer Y."/>
            <person name="Verrier P.J."/>
            <person name="Waters E."/>
            <person name="Wood A."/>
            <person name="Yang L."/>
            <person name="Cove D."/>
            <person name="Cuming A."/>
            <person name="Hasebe M."/>
            <person name="Lucas S."/>
            <person name="Mishler D.B."/>
            <person name="Reski R."/>
            <person name="Grigoriev I."/>
            <person name="Quatrano R.S."/>
            <person name="Boore J.L."/>
        </authorList>
    </citation>
    <scope>NUCLEOTIDE SEQUENCE [LARGE SCALE GENOMIC DNA]</scope>
    <source>
        <strain evidence="2 3">cv. Gransden 2004</strain>
    </source>
</reference>
<dbReference type="EMBL" id="ABEU02000014">
    <property type="protein sequence ID" value="PNR41498.1"/>
    <property type="molecule type" value="Genomic_DNA"/>
</dbReference>
<dbReference type="InParanoid" id="A0A2K1JIY0"/>
<dbReference type="SUPFAM" id="SSF47473">
    <property type="entry name" value="EF-hand"/>
    <property type="match status" value="1"/>
</dbReference>
<dbReference type="Gramene" id="Pp3c14_22710V3.1">
    <property type="protein sequence ID" value="PAC:32961154.CDS.1"/>
    <property type="gene ID" value="Pp3c14_22710"/>
</dbReference>
<evidence type="ECO:0000313" key="2">
    <source>
        <dbReference type="EnsemblPlants" id="PAC:32961154.CDS.1"/>
    </source>
</evidence>
<dbReference type="InterPro" id="IPR011992">
    <property type="entry name" value="EF-hand-dom_pair"/>
</dbReference>
<dbReference type="Proteomes" id="UP000006727">
    <property type="component" value="Chromosome 14"/>
</dbReference>
<dbReference type="Gene3D" id="1.10.238.10">
    <property type="entry name" value="EF-hand"/>
    <property type="match status" value="1"/>
</dbReference>
<evidence type="ECO:0000313" key="3">
    <source>
        <dbReference type="Proteomes" id="UP000006727"/>
    </source>
</evidence>
<organism evidence="1">
    <name type="scientific">Physcomitrium patens</name>
    <name type="common">Spreading-leaved earth moss</name>
    <name type="synonym">Physcomitrella patens</name>
    <dbReference type="NCBI Taxonomy" id="3218"/>
    <lineage>
        <taxon>Eukaryota</taxon>
        <taxon>Viridiplantae</taxon>
        <taxon>Streptophyta</taxon>
        <taxon>Embryophyta</taxon>
        <taxon>Bryophyta</taxon>
        <taxon>Bryophytina</taxon>
        <taxon>Bryopsida</taxon>
        <taxon>Funariidae</taxon>
        <taxon>Funariales</taxon>
        <taxon>Funariaceae</taxon>
        <taxon>Physcomitrium</taxon>
    </lineage>
</organism>
<dbReference type="AlphaFoldDB" id="A0A2K1JIY0"/>
<reference evidence="1 3" key="2">
    <citation type="journal article" date="2018" name="Plant J.">
        <title>The Physcomitrella patens chromosome-scale assembly reveals moss genome structure and evolution.</title>
        <authorList>
            <person name="Lang D."/>
            <person name="Ullrich K.K."/>
            <person name="Murat F."/>
            <person name="Fuchs J."/>
            <person name="Jenkins J."/>
            <person name="Haas F.B."/>
            <person name="Piednoel M."/>
            <person name="Gundlach H."/>
            <person name="Van Bel M."/>
            <person name="Meyberg R."/>
            <person name="Vives C."/>
            <person name="Morata J."/>
            <person name="Symeonidi A."/>
            <person name="Hiss M."/>
            <person name="Muchero W."/>
            <person name="Kamisugi Y."/>
            <person name="Saleh O."/>
            <person name="Blanc G."/>
            <person name="Decker E.L."/>
            <person name="van Gessel N."/>
            <person name="Grimwood J."/>
            <person name="Hayes R.D."/>
            <person name="Graham S.W."/>
            <person name="Gunter L.E."/>
            <person name="McDaniel S.F."/>
            <person name="Hoernstein S.N.W."/>
            <person name="Larsson A."/>
            <person name="Li F.W."/>
            <person name="Perroud P.F."/>
            <person name="Phillips J."/>
            <person name="Ranjan P."/>
            <person name="Rokshar D.S."/>
            <person name="Rothfels C.J."/>
            <person name="Schneider L."/>
            <person name="Shu S."/>
            <person name="Stevenson D.W."/>
            <person name="Thummler F."/>
            <person name="Tillich M."/>
            <person name="Villarreal Aguilar J.C."/>
            <person name="Widiez T."/>
            <person name="Wong G.K."/>
            <person name="Wymore A."/>
            <person name="Zhang Y."/>
            <person name="Zimmer A.D."/>
            <person name="Quatrano R.S."/>
            <person name="Mayer K.F.X."/>
            <person name="Goodstein D."/>
            <person name="Casacuberta J.M."/>
            <person name="Vandepoele K."/>
            <person name="Reski R."/>
            <person name="Cuming A.C."/>
            <person name="Tuskan G.A."/>
            <person name="Maumus F."/>
            <person name="Salse J."/>
            <person name="Schmutz J."/>
            <person name="Rensing S.A."/>
        </authorList>
    </citation>
    <scope>NUCLEOTIDE SEQUENCE [LARGE SCALE GENOMIC DNA]</scope>
    <source>
        <strain evidence="2 3">cv. Gransden 2004</strain>
    </source>
</reference>
<reference evidence="2" key="3">
    <citation type="submission" date="2020-12" db="UniProtKB">
        <authorList>
            <consortium name="EnsemblPlants"/>
        </authorList>
    </citation>
    <scope>IDENTIFICATION</scope>
</reference>
<protein>
    <submittedName>
        <fullName evidence="1 2">Uncharacterized protein</fullName>
    </submittedName>
</protein>
<accession>A0A2K1JIY0</accession>
<evidence type="ECO:0000313" key="1">
    <source>
        <dbReference type="EMBL" id="PNR41498.1"/>
    </source>
</evidence>
<keyword evidence="3" id="KW-1185">Reference proteome</keyword>
<gene>
    <name evidence="1" type="ORF">PHYPA_018901</name>
</gene>
<proteinExistence type="predicted"/>
<name>A0A2K1JIY0_PHYPA</name>
<sequence length="44" mass="5133">MILKELKDGLLKQGSKFIEYNISKLMEAIDEIENGKIEFKKFIS</sequence>
<dbReference type="EnsemblPlants" id="Pp3c14_22710V3.1">
    <property type="protein sequence ID" value="PAC:32961154.CDS.1"/>
    <property type="gene ID" value="Pp3c14_22710"/>
</dbReference>